<dbReference type="Gene3D" id="3.50.50.60">
    <property type="entry name" value="FAD/NAD(P)-binding domain"/>
    <property type="match status" value="1"/>
</dbReference>
<dbReference type="InterPro" id="IPR002938">
    <property type="entry name" value="FAD-bd"/>
</dbReference>
<comment type="cofactor">
    <cofactor evidence="1">
        <name>FAD</name>
        <dbReference type="ChEBI" id="CHEBI:57692"/>
    </cofactor>
</comment>
<dbReference type="SUPFAM" id="SSF51905">
    <property type="entry name" value="FAD/NAD(P)-binding domain"/>
    <property type="match status" value="1"/>
</dbReference>
<dbReference type="Pfam" id="PF01494">
    <property type="entry name" value="FAD_binding_3"/>
    <property type="match status" value="1"/>
</dbReference>
<dbReference type="AlphaFoldDB" id="A0A1J8Q754"/>
<accession>A0A1J8Q754</accession>
<organism evidence="6 7">
    <name type="scientific">Rhizopogon vesiculosus</name>
    <dbReference type="NCBI Taxonomy" id="180088"/>
    <lineage>
        <taxon>Eukaryota</taxon>
        <taxon>Fungi</taxon>
        <taxon>Dikarya</taxon>
        <taxon>Basidiomycota</taxon>
        <taxon>Agaricomycotina</taxon>
        <taxon>Agaricomycetes</taxon>
        <taxon>Agaricomycetidae</taxon>
        <taxon>Boletales</taxon>
        <taxon>Suillineae</taxon>
        <taxon>Rhizopogonaceae</taxon>
        <taxon>Rhizopogon</taxon>
    </lineage>
</organism>
<name>A0A1J8Q754_9AGAM</name>
<dbReference type="InterPro" id="IPR036188">
    <property type="entry name" value="FAD/NAD-bd_sf"/>
</dbReference>
<dbReference type="GO" id="GO:0071949">
    <property type="term" value="F:FAD binding"/>
    <property type="evidence" value="ECO:0007669"/>
    <property type="project" value="InterPro"/>
</dbReference>
<feature type="non-terminal residue" evidence="6">
    <location>
        <position position="85"/>
    </location>
</feature>
<dbReference type="InterPro" id="IPR050641">
    <property type="entry name" value="RIFMO-like"/>
</dbReference>
<reference evidence="6 7" key="1">
    <citation type="submission" date="2016-03" db="EMBL/GenBank/DDBJ databases">
        <title>Comparative genomics of the ectomycorrhizal sister species Rhizopogon vinicolor and Rhizopogon vesiculosus (Basidiomycota: Boletales) reveals a divergence of the mating type B locus.</title>
        <authorList>
            <person name="Mujic A.B."/>
            <person name="Kuo A."/>
            <person name="Tritt A."/>
            <person name="Lipzen A."/>
            <person name="Chen C."/>
            <person name="Johnson J."/>
            <person name="Sharma A."/>
            <person name="Barry K."/>
            <person name="Grigoriev I.V."/>
            <person name="Spatafora J.W."/>
        </authorList>
    </citation>
    <scope>NUCLEOTIDE SEQUENCE [LARGE SCALE GENOMIC DNA]</scope>
    <source>
        <strain evidence="6 7">AM-OR11-056</strain>
    </source>
</reference>
<sequence>MTDMTLPNRTTVLIVGAGPSGLAAALSLIHHGFKDFVVVDAVEQGENTSRALVIHAATLEALDTIGCGDDIVAKGTKVRKINTGN</sequence>
<keyword evidence="2" id="KW-0285">Flavoprotein</keyword>
<evidence type="ECO:0000259" key="5">
    <source>
        <dbReference type="Pfam" id="PF01494"/>
    </source>
</evidence>
<feature type="domain" description="FAD-binding" evidence="5">
    <location>
        <begin position="9"/>
        <end position="78"/>
    </location>
</feature>
<dbReference type="EMBL" id="LVVM01002312">
    <property type="protein sequence ID" value="OJA16869.1"/>
    <property type="molecule type" value="Genomic_DNA"/>
</dbReference>
<dbReference type="PANTHER" id="PTHR43004:SF19">
    <property type="entry name" value="BINDING MONOOXYGENASE, PUTATIVE (JCVI)-RELATED"/>
    <property type="match status" value="1"/>
</dbReference>
<evidence type="ECO:0000313" key="7">
    <source>
        <dbReference type="Proteomes" id="UP000183567"/>
    </source>
</evidence>
<keyword evidence="3" id="KW-0274">FAD</keyword>
<evidence type="ECO:0000256" key="3">
    <source>
        <dbReference type="ARBA" id="ARBA00022827"/>
    </source>
</evidence>
<dbReference type="GO" id="GO:0016709">
    <property type="term" value="F:oxidoreductase activity, acting on paired donors, with incorporation or reduction of molecular oxygen, NAD(P)H as one donor, and incorporation of one atom of oxygen"/>
    <property type="evidence" value="ECO:0007669"/>
    <property type="project" value="UniProtKB-ARBA"/>
</dbReference>
<evidence type="ECO:0000313" key="6">
    <source>
        <dbReference type="EMBL" id="OJA16869.1"/>
    </source>
</evidence>
<dbReference type="Proteomes" id="UP000183567">
    <property type="component" value="Unassembled WGS sequence"/>
</dbReference>
<dbReference type="PANTHER" id="PTHR43004">
    <property type="entry name" value="TRK SYSTEM POTASSIUM UPTAKE PROTEIN"/>
    <property type="match status" value="1"/>
</dbReference>
<dbReference type="OrthoDB" id="10016252at2759"/>
<keyword evidence="7" id="KW-1185">Reference proteome</keyword>
<gene>
    <name evidence="6" type="ORF">AZE42_13840</name>
</gene>
<proteinExistence type="predicted"/>
<evidence type="ECO:0000256" key="1">
    <source>
        <dbReference type="ARBA" id="ARBA00001974"/>
    </source>
</evidence>
<comment type="caution">
    <text evidence="6">The sequence shown here is derived from an EMBL/GenBank/DDBJ whole genome shotgun (WGS) entry which is preliminary data.</text>
</comment>
<evidence type="ECO:0000256" key="4">
    <source>
        <dbReference type="ARBA" id="ARBA00023002"/>
    </source>
</evidence>
<evidence type="ECO:0000256" key="2">
    <source>
        <dbReference type="ARBA" id="ARBA00022630"/>
    </source>
</evidence>
<protein>
    <recommendedName>
        <fullName evidence="5">FAD-binding domain-containing protein</fullName>
    </recommendedName>
</protein>
<keyword evidence="4" id="KW-0560">Oxidoreductase</keyword>
<dbReference type="STRING" id="180088.A0A1J8Q754"/>